<reference evidence="2 3" key="1">
    <citation type="journal article" date="2015" name="Genome Biol. Evol.">
        <title>Comparative Genomics of a Bacterivorous Green Alga Reveals Evolutionary Causalities and Consequences of Phago-Mixotrophic Mode of Nutrition.</title>
        <authorList>
            <person name="Burns J.A."/>
            <person name="Paasch A."/>
            <person name="Narechania A."/>
            <person name="Kim E."/>
        </authorList>
    </citation>
    <scope>NUCLEOTIDE SEQUENCE [LARGE SCALE GENOMIC DNA]</scope>
    <source>
        <strain evidence="2 3">PLY_AMNH</strain>
    </source>
</reference>
<organism evidence="2 3">
    <name type="scientific">Cymbomonas tetramitiformis</name>
    <dbReference type="NCBI Taxonomy" id="36881"/>
    <lineage>
        <taxon>Eukaryota</taxon>
        <taxon>Viridiplantae</taxon>
        <taxon>Chlorophyta</taxon>
        <taxon>Pyramimonadophyceae</taxon>
        <taxon>Pyramimonadales</taxon>
        <taxon>Pyramimonadaceae</taxon>
        <taxon>Cymbomonas</taxon>
    </lineage>
</organism>
<feature type="compositionally biased region" description="Basic residues" evidence="1">
    <location>
        <begin position="106"/>
        <end position="119"/>
    </location>
</feature>
<sequence length="219" mass="23665">MLSSLSSLLFQQAQDLRHPISLTEDLLNTVPKSEEVSNTFDGRVPCRKGTAHQPSSKDKVTANDRKLRKQGGDGPKAPAFPEIPSKGGKVARAPTKVAPLPAVATHGKHSVPRKPKHARQSADQGRLKGKHVETSSEERRQAQVEKTEDSKASVAAPDKLPAIRDNIGSSAMYACGGMSAIEAVTRYQGMGLSKNPYGRGRYRSDVFWVTRGNPSLVES</sequence>
<feature type="region of interest" description="Disordered" evidence="1">
    <location>
        <begin position="34"/>
        <end position="91"/>
    </location>
</feature>
<dbReference type="EMBL" id="LGRX02034371">
    <property type="protein sequence ID" value="KAK3237981.1"/>
    <property type="molecule type" value="Genomic_DNA"/>
</dbReference>
<feature type="compositionally biased region" description="Basic and acidic residues" evidence="1">
    <location>
        <begin position="130"/>
        <end position="151"/>
    </location>
</feature>
<proteinExistence type="predicted"/>
<evidence type="ECO:0000313" key="3">
    <source>
        <dbReference type="Proteomes" id="UP001190700"/>
    </source>
</evidence>
<evidence type="ECO:0000256" key="1">
    <source>
        <dbReference type="SAM" id="MobiDB-lite"/>
    </source>
</evidence>
<feature type="compositionally biased region" description="Basic and acidic residues" evidence="1">
    <location>
        <begin position="55"/>
        <end position="65"/>
    </location>
</feature>
<dbReference type="Proteomes" id="UP001190700">
    <property type="component" value="Unassembled WGS sequence"/>
</dbReference>
<dbReference type="AlphaFoldDB" id="A0AAE0ERJ6"/>
<gene>
    <name evidence="2" type="ORF">CYMTET_51975</name>
</gene>
<evidence type="ECO:0000313" key="2">
    <source>
        <dbReference type="EMBL" id="KAK3237981.1"/>
    </source>
</evidence>
<accession>A0AAE0ERJ6</accession>
<protein>
    <submittedName>
        <fullName evidence="2">Uncharacterized protein</fullName>
    </submittedName>
</protein>
<name>A0AAE0ERJ6_9CHLO</name>
<feature type="region of interest" description="Disordered" evidence="1">
    <location>
        <begin position="103"/>
        <end position="155"/>
    </location>
</feature>
<comment type="caution">
    <text evidence="2">The sequence shown here is derived from an EMBL/GenBank/DDBJ whole genome shotgun (WGS) entry which is preliminary data.</text>
</comment>
<keyword evidence="3" id="KW-1185">Reference proteome</keyword>